<organism evidence="10 11">
    <name type="scientific">Channa argus</name>
    <name type="common">Northern snakehead</name>
    <name type="synonym">Ophicephalus argus</name>
    <dbReference type="NCBI Taxonomy" id="215402"/>
    <lineage>
        <taxon>Eukaryota</taxon>
        <taxon>Metazoa</taxon>
        <taxon>Chordata</taxon>
        <taxon>Craniata</taxon>
        <taxon>Vertebrata</taxon>
        <taxon>Euteleostomi</taxon>
        <taxon>Actinopterygii</taxon>
        <taxon>Neopterygii</taxon>
        <taxon>Teleostei</taxon>
        <taxon>Neoteleostei</taxon>
        <taxon>Acanthomorphata</taxon>
        <taxon>Anabantaria</taxon>
        <taxon>Anabantiformes</taxon>
        <taxon>Channoidei</taxon>
        <taxon>Channidae</taxon>
        <taxon>Channa</taxon>
    </lineage>
</organism>
<dbReference type="Pfam" id="PF01825">
    <property type="entry name" value="GPS"/>
    <property type="match status" value="1"/>
</dbReference>
<dbReference type="InterPro" id="IPR017981">
    <property type="entry name" value="GPCR_2-like_7TM"/>
</dbReference>
<keyword evidence="10" id="KW-0675">Receptor</keyword>
<dbReference type="EMBL" id="CM015729">
    <property type="protein sequence ID" value="KAF3703088.1"/>
    <property type="molecule type" value="Genomic_DNA"/>
</dbReference>
<feature type="signal peptide" evidence="7">
    <location>
        <begin position="1"/>
        <end position="20"/>
    </location>
</feature>
<dbReference type="PRINTS" id="PR00249">
    <property type="entry name" value="GPCRSECRETIN"/>
</dbReference>
<keyword evidence="11" id="KW-1185">Reference proteome</keyword>
<evidence type="ECO:0000256" key="3">
    <source>
        <dbReference type="ARBA" id="ARBA00022989"/>
    </source>
</evidence>
<dbReference type="InterPro" id="IPR057244">
    <property type="entry name" value="GAIN_B"/>
</dbReference>
<evidence type="ECO:0000313" key="10">
    <source>
        <dbReference type="EMBL" id="KAF3703088.1"/>
    </source>
</evidence>
<feature type="transmembrane region" description="Helical" evidence="6">
    <location>
        <begin position="570"/>
        <end position="593"/>
    </location>
</feature>
<keyword evidence="4 6" id="KW-0472">Membrane</keyword>
<keyword evidence="5" id="KW-1015">Disulfide bond</keyword>
<dbReference type="InterPro" id="IPR000203">
    <property type="entry name" value="GPS"/>
</dbReference>
<dbReference type="GO" id="GO:0007166">
    <property type="term" value="P:cell surface receptor signaling pathway"/>
    <property type="evidence" value="ECO:0007669"/>
    <property type="project" value="InterPro"/>
</dbReference>
<feature type="transmembrane region" description="Helical" evidence="6">
    <location>
        <begin position="614"/>
        <end position="633"/>
    </location>
</feature>
<evidence type="ECO:0000256" key="4">
    <source>
        <dbReference type="ARBA" id="ARBA00023136"/>
    </source>
</evidence>
<dbReference type="SMART" id="SM00303">
    <property type="entry name" value="GPS"/>
    <property type="match status" value="1"/>
</dbReference>
<evidence type="ECO:0000256" key="2">
    <source>
        <dbReference type="ARBA" id="ARBA00022692"/>
    </source>
</evidence>
<dbReference type="PANTHER" id="PTHR12011:SF474">
    <property type="entry name" value="ADHESION G PROTEIN-COUPLED RECEPTOR G11-RELATED"/>
    <property type="match status" value="1"/>
</dbReference>
<keyword evidence="7" id="KW-0732">Signal</keyword>
<reference evidence="11" key="2">
    <citation type="submission" date="2019-02" db="EMBL/GenBank/DDBJ databases">
        <title>Opniocepnalus argus Var Kimnra genome.</title>
        <authorList>
            <person name="Zhou C."/>
            <person name="Xiao S."/>
        </authorList>
    </citation>
    <scope>NUCLEOTIDE SEQUENCE [LARGE SCALE GENOMIC DNA]</scope>
</reference>
<dbReference type="InterPro" id="IPR046338">
    <property type="entry name" value="GAIN_dom_sf"/>
</dbReference>
<evidence type="ECO:0000256" key="7">
    <source>
        <dbReference type="SAM" id="SignalP"/>
    </source>
</evidence>
<dbReference type="PROSITE" id="PS50261">
    <property type="entry name" value="G_PROTEIN_RECEP_F2_4"/>
    <property type="match status" value="1"/>
</dbReference>
<comment type="subcellular location">
    <subcellularLocation>
        <location evidence="1">Membrane</location>
        <topology evidence="1">Multi-pass membrane protein</topology>
    </subcellularLocation>
</comment>
<feature type="transmembrane region" description="Helical" evidence="6">
    <location>
        <begin position="639"/>
        <end position="659"/>
    </location>
</feature>
<keyword evidence="3 6" id="KW-1133">Transmembrane helix</keyword>
<proteinExistence type="predicted"/>
<keyword evidence="2 6" id="KW-0812">Transmembrane</keyword>
<dbReference type="Pfam" id="PF00002">
    <property type="entry name" value="7tm_2"/>
    <property type="match status" value="1"/>
</dbReference>
<dbReference type="InterPro" id="IPR000832">
    <property type="entry name" value="GPCR_2_secretin-like"/>
</dbReference>
<feature type="transmembrane region" description="Helical" evidence="6">
    <location>
        <begin position="411"/>
        <end position="433"/>
    </location>
</feature>
<gene>
    <name evidence="10" type="ORF">EXN66_Car018776</name>
</gene>
<dbReference type="Gene3D" id="2.60.220.50">
    <property type="match status" value="1"/>
</dbReference>
<dbReference type="GO" id="GO:0005886">
    <property type="term" value="C:plasma membrane"/>
    <property type="evidence" value="ECO:0007669"/>
    <property type="project" value="TreeGrafter"/>
</dbReference>
<evidence type="ECO:0000256" key="5">
    <source>
        <dbReference type="ARBA" id="ARBA00023157"/>
    </source>
</evidence>
<dbReference type="AlphaFoldDB" id="A0A6G1QLH1"/>
<feature type="domain" description="GAIN-B" evidence="8">
    <location>
        <begin position="250"/>
        <end position="400"/>
    </location>
</feature>
<accession>A0A6G1QLH1</accession>
<protein>
    <submittedName>
        <fullName evidence="10">Adhesion G protein-coupled receptor G3</fullName>
    </submittedName>
</protein>
<feature type="chain" id="PRO_5026279272" evidence="7">
    <location>
        <begin position="21"/>
        <end position="702"/>
    </location>
</feature>
<sequence>MTRKSCLIWFLFGGLLSIWGKSPADNKNVPDKCFITKTNVFVEECFQGVITENPWKYSNVCIVFLQSQTPDQNNSLDQQWPQLVKQNESYLLYLSKRYTNHGVVLYVLSGKLCNASTFDITESKCSHNESTQTKGNCSVTCFNTGTVCQKSTYDENVCKKFQVKGKYIINMTGVNCLNCDNPVKNLSTEMKINVTADITQGGMINPTAAVEVMSKMADLASSINESAVALSVGDGVTGALVANKSPVDIDQVSFAYGSPNSNISIISSGGNLTDFSRSVSVPKEAFNKALEMNVEVTFAALMRFNNMAKDELNSTILGNEVLAVEMGASIANLTDKINISFRNMSYKKGFVPACHSWNGDGTRPNWTDDGCETLTNGTNITCQCSHLTFFAILMTPSNETISSTNLNNLTIITQVGCGLSMFFLSIVLFMHFLLRRTKATKATKILIHLVTALFLLDFAFLINNSVANLNNDIVCKIMAALMHCFMLATFTWFAVQAFHLCLQLYTGGKIETRYYMIKVSVSSWILPSVIAVILLITGKYGTQTIITDNSANNVAMCWILDPKIHYIVNVSYYALVFLFTFTTFIIIVSWLFCLKRNKDVSSQASKSGKNIVTILGLCCMLGITWGFAFFAYGPLQIPAYYIFTILNSFQGFFLFIYYYNTSHTRATQSDQSANKNSSMSSTTLQTNLDIFENPYQNTKSKK</sequence>
<evidence type="ECO:0000256" key="1">
    <source>
        <dbReference type="ARBA" id="ARBA00004141"/>
    </source>
</evidence>
<evidence type="ECO:0000259" key="9">
    <source>
        <dbReference type="PROSITE" id="PS50261"/>
    </source>
</evidence>
<evidence type="ECO:0000256" key="6">
    <source>
        <dbReference type="SAM" id="Phobius"/>
    </source>
</evidence>
<feature type="transmembrane region" description="Helical" evidence="6">
    <location>
        <begin position="514"/>
        <end position="536"/>
    </location>
</feature>
<evidence type="ECO:0000313" key="11">
    <source>
        <dbReference type="Proteomes" id="UP000503349"/>
    </source>
</evidence>
<dbReference type="PROSITE" id="PS50221">
    <property type="entry name" value="GAIN_B"/>
    <property type="match status" value="1"/>
</dbReference>
<dbReference type="GO" id="GO:0007189">
    <property type="term" value="P:adenylate cyclase-activating G protein-coupled receptor signaling pathway"/>
    <property type="evidence" value="ECO:0007669"/>
    <property type="project" value="TreeGrafter"/>
</dbReference>
<dbReference type="Gene3D" id="1.20.1070.10">
    <property type="entry name" value="Rhodopsin 7-helix transmembrane proteins"/>
    <property type="match status" value="1"/>
</dbReference>
<evidence type="ECO:0000259" key="8">
    <source>
        <dbReference type="PROSITE" id="PS50221"/>
    </source>
</evidence>
<dbReference type="PANTHER" id="PTHR12011">
    <property type="entry name" value="ADHESION G-PROTEIN COUPLED RECEPTOR"/>
    <property type="match status" value="1"/>
</dbReference>
<feature type="transmembrane region" description="Helical" evidence="6">
    <location>
        <begin position="445"/>
        <end position="462"/>
    </location>
</feature>
<feature type="transmembrane region" description="Helical" evidence="6">
    <location>
        <begin position="477"/>
        <end position="502"/>
    </location>
</feature>
<dbReference type="Proteomes" id="UP000503349">
    <property type="component" value="Chromosome 18"/>
</dbReference>
<feature type="domain" description="G-protein coupled receptors family 2 profile 2" evidence="9">
    <location>
        <begin position="409"/>
        <end position="662"/>
    </location>
</feature>
<reference evidence="10 11" key="1">
    <citation type="submission" date="2019-02" db="EMBL/GenBank/DDBJ databases">
        <title>Opniocepnalus argus genome.</title>
        <authorList>
            <person name="Zhou C."/>
            <person name="Xiao S."/>
        </authorList>
    </citation>
    <scope>NUCLEOTIDE SEQUENCE [LARGE SCALE GENOMIC DNA]</scope>
    <source>
        <strain evidence="10">OARG1902GOOAL</strain>
        <tissue evidence="10">Muscle</tissue>
    </source>
</reference>
<name>A0A6G1QLH1_CHAAH</name>
<dbReference type="GO" id="GO:0004930">
    <property type="term" value="F:G protein-coupled receptor activity"/>
    <property type="evidence" value="ECO:0007669"/>
    <property type="project" value="InterPro"/>
</dbReference>